<evidence type="ECO:0000313" key="2">
    <source>
        <dbReference type="EMBL" id="HEC78051.1"/>
    </source>
</evidence>
<feature type="signal peptide" evidence="1">
    <location>
        <begin position="1"/>
        <end position="21"/>
    </location>
</feature>
<feature type="chain" id="PRO_5038372853" description="Carboxypeptidase regulatory-like domain-containing protein" evidence="1">
    <location>
        <begin position="22"/>
        <end position="129"/>
    </location>
</feature>
<gene>
    <name evidence="2" type="ORF">ENI34_02790</name>
</gene>
<evidence type="ECO:0000256" key="1">
    <source>
        <dbReference type="SAM" id="SignalP"/>
    </source>
</evidence>
<keyword evidence="1" id="KW-0732">Signal</keyword>
<reference evidence="2" key="1">
    <citation type="journal article" date="2020" name="mSystems">
        <title>Genome- and Community-Level Interaction Insights into Carbon Utilization and Element Cycling Functions of Hydrothermarchaeota in Hydrothermal Sediment.</title>
        <authorList>
            <person name="Zhou Z."/>
            <person name="Liu Y."/>
            <person name="Xu W."/>
            <person name="Pan J."/>
            <person name="Luo Z.H."/>
            <person name="Li M."/>
        </authorList>
    </citation>
    <scope>NUCLEOTIDE SEQUENCE</scope>
    <source>
        <strain evidence="2">HyVt-388</strain>
    </source>
</reference>
<protein>
    <recommendedName>
        <fullName evidence="4">Carboxypeptidase regulatory-like domain-containing protein</fullName>
    </recommendedName>
</protein>
<proteinExistence type="predicted"/>
<sequence>MKKITLLCIMFSLLVLQCAETAEPLVCHVYGWVRKESDSTGVDGIILRLRDIDPYNTEQSRERLITTATIDSMPGSFEVDSVCYGTSKMQGTGYVTIFLDSTSNPGWPNQYWHPDIYGAVDTVILYITQ</sequence>
<organism evidence="2 3">
    <name type="scientific">candidate division WOR-3 bacterium</name>
    <dbReference type="NCBI Taxonomy" id="2052148"/>
    <lineage>
        <taxon>Bacteria</taxon>
        <taxon>Bacteria division WOR-3</taxon>
    </lineage>
</organism>
<name>A0A9C9EM20_UNCW3</name>
<comment type="caution">
    <text evidence="2">The sequence shown here is derived from an EMBL/GenBank/DDBJ whole genome shotgun (WGS) entry which is preliminary data.</text>
</comment>
<dbReference type="AlphaFoldDB" id="A0A9C9EM20"/>
<evidence type="ECO:0000313" key="3">
    <source>
        <dbReference type="Proteomes" id="UP000885826"/>
    </source>
</evidence>
<accession>A0A9C9EM20</accession>
<evidence type="ECO:0008006" key="4">
    <source>
        <dbReference type="Google" id="ProtNLM"/>
    </source>
</evidence>
<dbReference type="Proteomes" id="UP000885826">
    <property type="component" value="Unassembled WGS sequence"/>
</dbReference>
<dbReference type="EMBL" id="DRIG01000030">
    <property type="protein sequence ID" value="HEC78051.1"/>
    <property type="molecule type" value="Genomic_DNA"/>
</dbReference>